<sequence length="229" mass="27218">MGRMVEPEMMRVYHFCNERFGLENIEKSRLKVATIMDLNDPFEMICYSSRDKEVRRKLHDFKEAIASQFGILCFSQSFRSPVQWAHYADKHKGLCLVFDVPTYNMHFVEYKYGRIGFDVEKYAGLDKSQRFDLMQQQLRIKHSQWRYEREVRRIFLLNDTVPENDLYFKSFDSIGTLSQVIVGCNSGIRPSDLEKSLGPERSEKVDCFKVRTAFKSYKIVRNKDESLWR</sequence>
<evidence type="ECO:0000313" key="2">
    <source>
        <dbReference type="Proteomes" id="UP000325438"/>
    </source>
</evidence>
<evidence type="ECO:0000313" key="1">
    <source>
        <dbReference type="EMBL" id="MPQ85454.1"/>
    </source>
</evidence>
<dbReference type="Pfam" id="PF11185">
    <property type="entry name" value="DUF2971"/>
    <property type="match status" value="1"/>
</dbReference>
<accession>A0A5N7JVP2</accession>
<reference evidence="1 2" key="1">
    <citation type="submission" date="2019-09" db="EMBL/GenBank/DDBJ databases">
        <title>The draft genomes of Allium pathogen Pseudomonas sp.</title>
        <authorList>
            <person name="Fujikawa T."/>
            <person name="Sawada H."/>
        </authorList>
    </citation>
    <scope>NUCLEOTIDE SEQUENCE [LARGE SCALE GENOMIC DNA]</scope>
    <source>
        <strain evidence="1 2">MAFF 730085</strain>
    </source>
</reference>
<dbReference type="EMBL" id="VUBA01000100">
    <property type="protein sequence ID" value="MPQ85454.1"/>
    <property type="molecule type" value="Genomic_DNA"/>
</dbReference>
<dbReference type="Proteomes" id="UP000325438">
    <property type="component" value="Unassembled WGS sequence"/>
</dbReference>
<dbReference type="AlphaFoldDB" id="A0A5N7JVP2"/>
<comment type="caution">
    <text evidence="1">The sequence shown here is derived from an EMBL/GenBank/DDBJ whole genome shotgun (WGS) entry which is preliminary data.</text>
</comment>
<organism evidence="1 2">
    <name type="scientific">Pseudomonas kitaguniensis</name>
    <dbReference type="NCBI Taxonomy" id="2607908"/>
    <lineage>
        <taxon>Bacteria</taxon>
        <taxon>Pseudomonadati</taxon>
        <taxon>Pseudomonadota</taxon>
        <taxon>Gammaproteobacteria</taxon>
        <taxon>Pseudomonadales</taxon>
        <taxon>Pseudomonadaceae</taxon>
        <taxon>Pseudomonas</taxon>
    </lineage>
</organism>
<gene>
    <name evidence="1" type="ORF">F0170_16530</name>
</gene>
<name>A0A5N7JVP2_9PSED</name>
<protein>
    <submittedName>
        <fullName evidence="1">DUF2971 domain-containing protein</fullName>
    </submittedName>
</protein>
<proteinExistence type="predicted"/>
<dbReference type="InterPro" id="IPR021352">
    <property type="entry name" value="DUF2971"/>
</dbReference>